<evidence type="ECO:0000256" key="1">
    <source>
        <dbReference type="SAM" id="MobiDB-lite"/>
    </source>
</evidence>
<sequence>MSYNNDEQARRARAAQNAQWASNSSQPQNPSPYQTGTFSNPDEPIIHTTADVSMNLLNSPSSHSIPGLPHNPAPLRRTYQTPNRQQDLRRTVLENETYSQGQSSRGHPGVGYSAQPPNYYPQAPQNPGPGPSGSSQGPPDVGYGAHPPSYYGQAPLNSRPGPSGSQAARTYPLGSMSNPIVYEGPQANMDEQREMRRKEREERRANGICPQASCRNPAAPGKTTCEHHLEANRQRQGALRERKRAEGKCYEHGCNGPAVAPGERCQRCIDASRAYHQARK</sequence>
<dbReference type="AlphaFoldDB" id="A0A8H5IC31"/>
<name>A0A8H5IC31_9HYPO</name>
<feature type="region of interest" description="Disordered" evidence="1">
    <location>
        <begin position="1"/>
        <end position="222"/>
    </location>
</feature>
<proteinExistence type="predicted"/>
<dbReference type="OrthoDB" id="5099717at2759"/>
<accession>A0A8H5IC31</accession>
<gene>
    <name evidence="2" type="ORF">FPHYL_13426</name>
</gene>
<evidence type="ECO:0000313" key="2">
    <source>
        <dbReference type="EMBL" id="KAF5534448.1"/>
    </source>
</evidence>
<reference evidence="2 3" key="1">
    <citation type="submission" date="2020-05" db="EMBL/GenBank/DDBJ databases">
        <title>Identification and distribution of gene clusters putatively required for synthesis of sphingolipid metabolism inhibitors in phylogenetically diverse species of the filamentous fungus Fusarium.</title>
        <authorList>
            <person name="Kim H.-S."/>
            <person name="Busman M."/>
            <person name="Brown D.W."/>
            <person name="Divon H."/>
            <person name="Uhlig S."/>
            <person name="Proctor R.H."/>
        </authorList>
    </citation>
    <scope>NUCLEOTIDE SEQUENCE [LARGE SCALE GENOMIC DNA]</scope>
    <source>
        <strain evidence="2 3">NRRL 13617</strain>
    </source>
</reference>
<feature type="compositionally biased region" description="Polar residues" evidence="1">
    <location>
        <begin position="50"/>
        <end position="64"/>
    </location>
</feature>
<feature type="compositionally biased region" description="Polar residues" evidence="1">
    <location>
        <begin position="94"/>
        <end position="105"/>
    </location>
</feature>
<evidence type="ECO:0000313" key="3">
    <source>
        <dbReference type="Proteomes" id="UP000582016"/>
    </source>
</evidence>
<keyword evidence="3" id="KW-1185">Reference proteome</keyword>
<feature type="compositionally biased region" description="Low complexity" evidence="1">
    <location>
        <begin position="14"/>
        <end position="34"/>
    </location>
</feature>
<organism evidence="2 3">
    <name type="scientific">Fusarium phyllophilum</name>
    <dbReference type="NCBI Taxonomy" id="47803"/>
    <lineage>
        <taxon>Eukaryota</taxon>
        <taxon>Fungi</taxon>
        <taxon>Dikarya</taxon>
        <taxon>Ascomycota</taxon>
        <taxon>Pezizomycotina</taxon>
        <taxon>Sordariomycetes</taxon>
        <taxon>Hypocreomycetidae</taxon>
        <taxon>Hypocreales</taxon>
        <taxon>Nectriaceae</taxon>
        <taxon>Fusarium</taxon>
        <taxon>Fusarium fujikuroi species complex</taxon>
    </lineage>
</organism>
<protein>
    <submittedName>
        <fullName evidence="2">Uncharacterized protein</fullName>
    </submittedName>
</protein>
<dbReference type="Proteomes" id="UP000582016">
    <property type="component" value="Unassembled WGS sequence"/>
</dbReference>
<feature type="compositionally biased region" description="Basic and acidic residues" evidence="1">
    <location>
        <begin position="190"/>
        <end position="205"/>
    </location>
</feature>
<comment type="caution">
    <text evidence="2">The sequence shown here is derived from an EMBL/GenBank/DDBJ whole genome shotgun (WGS) entry which is preliminary data.</text>
</comment>
<dbReference type="EMBL" id="JAAOAQ010000791">
    <property type="protein sequence ID" value="KAF5534448.1"/>
    <property type="molecule type" value="Genomic_DNA"/>
</dbReference>
<feature type="compositionally biased region" description="Low complexity" evidence="1">
    <location>
        <begin position="113"/>
        <end position="123"/>
    </location>
</feature>